<evidence type="ECO:0000256" key="4">
    <source>
        <dbReference type="ARBA" id="ARBA00022553"/>
    </source>
</evidence>
<dbReference type="SUPFAM" id="SSF55874">
    <property type="entry name" value="ATPase domain of HSP90 chaperone/DNA topoisomerase II/histidine kinase"/>
    <property type="match status" value="1"/>
</dbReference>
<keyword evidence="4" id="KW-0597">Phosphoprotein</keyword>
<keyword evidence="5" id="KW-0808">Transferase</keyword>
<dbReference type="EMBL" id="VGJX01000600">
    <property type="protein sequence ID" value="MBM3275502.1"/>
    <property type="molecule type" value="Genomic_DNA"/>
</dbReference>
<dbReference type="PANTHER" id="PTHR43304:SF1">
    <property type="entry name" value="PAC DOMAIN-CONTAINING PROTEIN"/>
    <property type="match status" value="1"/>
</dbReference>
<dbReference type="Pfam" id="PF00672">
    <property type="entry name" value="HAMP"/>
    <property type="match status" value="1"/>
</dbReference>
<dbReference type="InterPro" id="IPR052162">
    <property type="entry name" value="Sensor_kinase/Photoreceptor"/>
</dbReference>
<evidence type="ECO:0000256" key="1">
    <source>
        <dbReference type="ARBA" id="ARBA00000085"/>
    </source>
</evidence>
<dbReference type="GO" id="GO:0016020">
    <property type="term" value="C:membrane"/>
    <property type="evidence" value="ECO:0007669"/>
    <property type="project" value="UniProtKB-SubCell"/>
</dbReference>
<dbReference type="SUPFAM" id="SSF47384">
    <property type="entry name" value="Homodimeric domain of signal transducing histidine kinase"/>
    <property type="match status" value="1"/>
</dbReference>
<feature type="non-terminal residue" evidence="11">
    <location>
        <position position="415"/>
    </location>
</feature>
<evidence type="ECO:0000313" key="12">
    <source>
        <dbReference type="Proteomes" id="UP000703893"/>
    </source>
</evidence>
<dbReference type="InterPro" id="IPR036890">
    <property type="entry name" value="HATPase_C_sf"/>
</dbReference>
<dbReference type="InterPro" id="IPR003661">
    <property type="entry name" value="HisK_dim/P_dom"/>
</dbReference>
<dbReference type="Proteomes" id="UP000703893">
    <property type="component" value="Unassembled WGS sequence"/>
</dbReference>
<dbReference type="Pfam" id="PF00512">
    <property type="entry name" value="HisKA"/>
    <property type="match status" value="1"/>
</dbReference>
<protein>
    <recommendedName>
        <fullName evidence="3">histidine kinase</fullName>
        <ecNumber evidence="3">2.7.13.3</ecNumber>
    </recommendedName>
</protein>
<evidence type="ECO:0000256" key="7">
    <source>
        <dbReference type="SAM" id="Phobius"/>
    </source>
</evidence>
<keyword evidence="7" id="KW-0812">Transmembrane</keyword>
<dbReference type="InterPro" id="IPR003660">
    <property type="entry name" value="HAMP_dom"/>
</dbReference>
<dbReference type="AlphaFoldDB" id="A0A937X728"/>
<evidence type="ECO:0000313" key="11">
    <source>
        <dbReference type="EMBL" id="MBM3275502.1"/>
    </source>
</evidence>
<dbReference type="InterPro" id="IPR005467">
    <property type="entry name" value="His_kinase_dom"/>
</dbReference>
<dbReference type="GO" id="GO:0000155">
    <property type="term" value="F:phosphorelay sensor kinase activity"/>
    <property type="evidence" value="ECO:0007669"/>
    <property type="project" value="InterPro"/>
</dbReference>
<sequence>MKILPKLTLTFLAVSLVPFSVGSAIAHYNVERALEREALRHLSALAAIKHSQLTRLGQEHLDQVSNVPSYGVAAALLADPAFSADLDQVVRGYAGLGRTGEACVAARSPEGGALFLHALRFDSRAALRRTLKASESQIPMNRALRREELAIPDAVDYRGVPVLAATRYVEGLGWGLVVKIDKAEALQTLYTLRAFLLALFLAIAGLAVAASVTISRRITTPIARLTAAASAIRLGEQGVRLNLPEKDEIGVLARTIERMADSPIEANSDFERKVSERTAELAATNAELEQFAYVASHDLQEPLRIVTSYVRLLQRRYRGQLDSDADEFIEFAADAATRMRQLIEDLLAYSRVERPGPSLEGVDLGELTREAIRNLKAAIDETEACVLVGELPVVPCRRSQLLQVLQNLISNALKY</sequence>
<keyword evidence="8" id="KW-0732">Signal</keyword>
<dbReference type="Gene3D" id="6.10.340.10">
    <property type="match status" value="1"/>
</dbReference>
<reference evidence="11 12" key="1">
    <citation type="submission" date="2019-03" db="EMBL/GenBank/DDBJ databases">
        <title>Lake Tanganyika Metagenome-Assembled Genomes (MAGs).</title>
        <authorList>
            <person name="Tran P."/>
        </authorList>
    </citation>
    <scope>NUCLEOTIDE SEQUENCE [LARGE SCALE GENOMIC DNA]</scope>
    <source>
        <strain evidence="11">K_DeepCast_65m_m2_236</strain>
    </source>
</reference>
<dbReference type="EC" id="2.7.13.3" evidence="3"/>
<evidence type="ECO:0000256" key="5">
    <source>
        <dbReference type="ARBA" id="ARBA00022679"/>
    </source>
</evidence>
<comment type="catalytic activity">
    <reaction evidence="1">
        <text>ATP + protein L-histidine = ADP + protein N-phospho-L-histidine.</text>
        <dbReference type="EC" id="2.7.13.3"/>
    </reaction>
</comment>
<comment type="caution">
    <text evidence="11">The sequence shown here is derived from an EMBL/GenBank/DDBJ whole genome shotgun (WGS) entry which is preliminary data.</text>
</comment>
<feature type="chain" id="PRO_5038117495" description="histidine kinase" evidence="8">
    <location>
        <begin position="27"/>
        <end position="415"/>
    </location>
</feature>
<dbReference type="Gene3D" id="3.30.565.10">
    <property type="entry name" value="Histidine kinase-like ATPase, C-terminal domain"/>
    <property type="match status" value="1"/>
</dbReference>
<dbReference type="SMART" id="SM00304">
    <property type="entry name" value="HAMP"/>
    <property type="match status" value="1"/>
</dbReference>
<feature type="signal peptide" evidence="8">
    <location>
        <begin position="1"/>
        <end position="26"/>
    </location>
</feature>
<dbReference type="PANTHER" id="PTHR43304">
    <property type="entry name" value="PHYTOCHROME-LIKE PROTEIN CPH1"/>
    <property type="match status" value="1"/>
</dbReference>
<evidence type="ECO:0000256" key="2">
    <source>
        <dbReference type="ARBA" id="ARBA00004370"/>
    </source>
</evidence>
<keyword evidence="7" id="KW-1133">Transmembrane helix</keyword>
<organism evidence="11 12">
    <name type="scientific">Candidatus Tanganyikabacteria bacterium</name>
    <dbReference type="NCBI Taxonomy" id="2961651"/>
    <lineage>
        <taxon>Bacteria</taxon>
        <taxon>Bacillati</taxon>
        <taxon>Candidatus Sericytochromatia</taxon>
        <taxon>Candidatus Tanganyikabacteria</taxon>
    </lineage>
</organism>
<proteinExistence type="predicted"/>
<dbReference type="SUPFAM" id="SSF158472">
    <property type="entry name" value="HAMP domain-like"/>
    <property type="match status" value="1"/>
</dbReference>
<evidence type="ECO:0000256" key="8">
    <source>
        <dbReference type="SAM" id="SignalP"/>
    </source>
</evidence>
<dbReference type="PROSITE" id="PS50109">
    <property type="entry name" value="HIS_KIN"/>
    <property type="match status" value="1"/>
</dbReference>
<dbReference type="PROSITE" id="PS50885">
    <property type="entry name" value="HAMP"/>
    <property type="match status" value="1"/>
</dbReference>
<keyword evidence="7" id="KW-0472">Membrane</keyword>
<accession>A0A937X728</accession>
<keyword evidence="6" id="KW-0418">Kinase</keyword>
<dbReference type="SMART" id="SM00388">
    <property type="entry name" value="HisKA"/>
    <property type="match status" value="1"/>
</dbReference>
<dbReference type="CDD" id="cd00082">
    <property type="entry name" value="HisKA"/>
    <property type="match status" value="1"/>
</dbReference>
<feature type="domain" description="HAMP" evidence="10">
    <location>
        <begin position="216"/>
        <end position="268"/>
    </location>
</feature>
<dbReference type="Gene3D" id="1.10.287.130">
    <property type="match status" value="1"/>
</dbReference>
<comment type="subcellular location">
    <subcellularLocation>
        <location evidence="2">Membrane</location>
    </subcellularLocation>
</comment>
<gene>
    <name evidence="11" type="ORF">FJZ00_10130</name>
</gene>
<evidence type="ECO:0000256" key="3">
    <source>
        <dbReference type="ARBA" id="ARBA00012438"/>
    </source>
</evidence>
<name>A0A937X728_9BACT</name>
<evidence type="ECO:0000259" key="10">
    <source>
        <dbReference type="PROSITE" id="PS50885"/>
    </source>
</evidence>
<dbReference type="CDD" id="cd06225">
    <property type="entry name" value="HAMP"/>
    <property type="match status" value="1"/>
</dbReference>
<dbReference type="InterPro" id="IPR036097">
    <property type="entry name" value="HisK_dim/P_sf"/>
</dbReference>
<feature type="transmembrane region" description="Helical" evidence="7">
    <location>
        <begin position="194"/>
        <end position="214"/>
    </location>
</feature>
<feature type="domain" description="Histidine kinase" evidence="9">
    <location>
        <begin position="294"/>
        <end position="415"/>
    </location>
</feature>
<evidence type="ECO:0000256" key="6">
    <source>
        <dbReference type="ARBA" id="ARBA00022777"/>
    </source>
</evidence>
<evidence type="ECO:0000259" key="9">
    <source>
        <dbReference type="PROSITE" id="PS50109"/>
    </source>
</evidence>